<dbReference type="Proteomes" id="UP001411173">
    <property type="component" value="Unassembled WGS sequence"/>
</dbReference>
<dbReference type="RefSeq" id="WP_343194743.1">
    <property type="nucleotide sequence ID" value="NZ_JBCIVJ010000025.1"/>
</dbReference>
<reference evidence="2 3" key="1">
    <citation type="submission" date="2024-02" db="EMBL/GenBank/DDBJ databases">
        <title>Whole genome of MDR Enterobacteriaceae from southern Thailand.</title>
        <authorList>
            <person name="Surachat K."/>
        </authorList>
    </citation>
    <scope>NUCLEOTIDE SEQUENCE [LARGE SCALE GENOMIC DNA]</scope>
    <source>
        <strain evidence="2 3">PSU_29</strain>
    </source>
</reference>
<comment type="caution">
    <text evidence="2">The sequence shown here is derived from an EMBL/GenBank/DDBJ whole genome shotgun (WGS) entry which is preliminary data.</text>
</comment>
<protein>
    <submittedName>
        <fullName evidence="2">Uncharacterized protein</fullName>
    </submittedName>
</protein>
<sequence>MNLYSEFLTTRMEINGIDMQNKTEWDQGDKAKVKALSGKESNRDSRIAATDQKDITAIHRCG</sequence>
<feature type="region of interest" description="Disordered" evidence="1">
    <location>
        <begin position="36"/>
        <end position="62"/>
    </location>
</feature>
<evidence type="ECO:0000256" key="1">
    <source>
        <dbReference type="SAM" id="MobiDB-lite"/>
    </source>
</evidence>
<gene>
    <name evidence="2" type="ORF">AAIG39_21895</name>
</gene>
<dbReference type="EMBL" id="JBCIVJ010000025">
    <property type="protein sequence ID" value="MEN0581631.1"/>
    <property type="molecule type" value="Genomic_DNA"/>
</dbReference>
<evidence type="ECO:0000313" key="2">
    <source>
        <dbReference type="EMBL" id="MEN0581631.1"/>
    </source>
</evidence>
<evidence type="ECO:0000313" key="3">
    <source>
        <dbReference type="Proteomes" id="UP001411173"/>
    </source>
</evidence>
<accession>A0ABU9VD29</accession>
<feature type="compositionally biased region" description="Basic and acidic residues" evidence="1">
    <location>
        <begin position="40"/>
        <end position="62"/>
    </location>
</feature>
<keyword evidence="3" id="KW-1185">Reference proteome</keyword>
<name>A0ABU9VD29_9ENTR</name>
<organism evidence="2 3">
    <name type="scientific">Phytobacter palmae</name>
    <dbReference type="NCBI Taxonomy" id="1855371"/>
    <lineage>
        <taxon>Bacteria</taxon>
        <taxon>Pseudomonadati</taxon>
        <taxon>Pseudomonadota</taxon>
        <taxon>Gammaproteobacteria</taxon>
        <taxon>Enterobacterales</taxon>
        <taxon>Enterobacteriaceae</taxon>
        <taxon>Phytobacter</taxon>
    </lineage>
</organism>
<proteinExistence type="predicted"/>